<dbReference type="PANTHER" id="PTHR43312">
    <property type="entry name" value="D-THREO-ALDOSE 1-DEHYDROGENASE"/>
    <property type="match status" value="1"/>
</dbReference>
<reference evidence="4 5" key="1">
    <citation type="submission" date="2014-02" db="EMBL/GenBank/DDBJ databases">
        <title>The small core and large imbalanced accessory genome model reveals a collaborative survival strategy of Sorangium cellulosum strains in nature.</title>
        <authorList>
            <person name="Han K."/>
            <person name="Peng R."/>
            <person name="Blom J."/>
            <person name="Li Y.-Z."/>
        </authorList>
    </citation>
    <scope>NUCLEOTIDE SEQUENCE [LARGE SCALE GENOMIC DNA]</scope>
    <source>
        <strain evidence="4 5">So0149</strain>
    </source>
</reference>
<dbReference type="EMBL" id="JEMC01003919">
    <property type="protein sequence ID" value="KYF77422.1"/>
    <property type="molecule type" value="Genomic_DNA"/>
</dbReference>
<dbReference type="InterPro" id="IPR023210">
    <property type="entry name" value="NADP_OxRdtase_dom"/>
</dbReference>
<proteinExistence type="predicted"/>
<dbReference type="InterPro" id="IPR036812">
    <property type="entry name" value="NAD(P)_OxRdtase_dom_sf"/>
</dbReference>
<name>A0A150RB22_SORCE</name>
<dbReference type="Pfam" id="PF00248">
    <property type="entry name" value="Aldo_ket_red"/>
    <property type="match status" value="1"/>
</dbReference>
<dbReference type="AlphaFoldDB" id="A0A150RB22"/>
<feature type="chain" id="PRO_5010449739" evidence="2">
    <location>
        <begin position="31"/>
        <end position="369"/>
    </location>
</feature>
<gene>
    <name evidence="4" type="ORF">BE18_21465</name>
</gene>
<dbReference type="SUPFAM" id="SSF51430">
    <property type="entry name" value="NAD(P)-linked oxidoreductase"/>
    <property type="match status" value="1"/>
</dbReference>
<dbReference type="PANTHER" id="PTHR43312:SF1">
    <property type="entry name" value="NADP-DEPENDENT OXIDOREDUCTASE DOMAIN-CONTAINING PROTEIN"/>
    <property type="match status" value="1"/>
</dbReference>
<dbReference type="PROSITE" id="PS51257">
    <property type="entry name" value="PROKAR_LIPOPROTEIN"/>
    <property type="match status" value="1"/>
</dbReference>
<dbReference type="InterPro" id="IPR053135">
    <property type="entry name" value="AKR2_Oxidoreductase"/>
</dbReference>
<accession>A0A150RB22</accession>
<dbReference type="CDD" id="cd19100">
    <property type="entry name" value="AKR_unchar"/>
    <property type="match status" value="1"/>
</dbReference>
<evidence type="ECO:0000313" key="4">
    <source>
        <dbReference type="EMBL" id="KYF77422.1"/>
    </source>
</evidence>
<evidence type="ECO:0000313" key="5">
    <source>
        <dbReference type="Proteomes" id="UP000075515"/>
    </source>
</evidence>
<sequence>MPFMTKRPSRRAFVQTVGAGLALSACGGSAQVGQNAASAGGGSQEPPQGPAPGAPGEKDVELPAGGVMPTRPLGRTGVNVSLLGLGGYHMAIPDDEQESLRIVRFAIDHGVTFLDNCWDYHDGKSEERMGKALQDGYRQKVFLMTKLDGRDRASAEAQLEQSLRRLRTDVIDLVQMHEIIRMSDPEKIFGPGGAMEALAAAKKAGKIRFIGFTGHKDPDIHLAMLKMAERQGVPLDTVQMPLNVMDPHYRSFEQNVLPALTQQGIGVLGMKPFASGEIAKTGAVSPMDCLHYPMSLPTSVVITGCDSMGILKQAIKAAYTFQPLSSQRVSEILARTAPLGAKGEHEQFKTTERFDGTTKNPHWMTSAKI</sequence>
<comment type="caution">
    <text evidence="4">The sequence shown here is derived from an EMBL/GenBank/DDBJ whole genome shotgun (WGS) entry which is preliminary data.</text>
</comment>
<dbReference type="Proteomes" id="UP000075515">
    <property type="component" value="Unassembled WGS sequence"/>
</dbReference>
<feature type="signal peptide" evidence="2">
    <location>
        <begin position="1"/>
        <end position="30"/>
    </location>
</feature>
<evidence type="ECO:0000256" key="2">
    <source>
        <dbReference type="SAM" id="SignalP"/>
    </source>
</evidence>
<protein>
    <submittedName>
        <fullName evidence="4">Aldo/keto reductase</fullName>
    </submittedName>
</protein>
<feature type="domain" description="NADP-dependent oxidoreductase" evidence="3">
    <location>
        <begin position="83"/>
        <end position="279"/>
    </location>
</feature>
<evidence type="ECO:0000259" key="3">
    <source>
        <dbReference type="Pfam" id="PF00248"/>
    </source>
</evidence>
<evidence type="ECO:0000256" key="1">
    <source>
        <dbReference type="SAM" id="MobiDB-lite"/>
    </source>
</evidence>
<feature type="region of interest" description="Disordered" evidence="1">
    <location>
        <begin position="32"/>
        <end position="73"/>
    </location>
</feature>
<keyword evidence="2" id="KW-0732">Signal</keyword>
<organism evidence="4 5">
    <name type="scientific">Sorangium cellulosum</name>
    <name type="common">Polyangium cellulosum</name>
    <dbReference type="NCBI Taxonomy" id="56"/>
    <lineage>
        <taxon>Bacteria</taxon>
        <taxon>Pseudomonadati</taxon>
        <taxon>Myxococcota</taxon>
        <taxon>Polyangia</taxon>
        <taxon>Polyangiales</taxon>
        <taxon>Polyangiaceae</taxon>
        <taxon>Sorangium</taxon>
    </lineage>
</organism>
<dbReference type="Gene3D" id="3.20.20.100">
    <property type="entry name" value="NADP-dependent oxidoreductase domain"/>
    <property type="match status" value="1"/>
</dbReference>
<dbReference type="PROSITE" id="PS51318">
    <property type="entry name" value="TAT"/>
    <property type="match status" value="1"/>
</dbReference>
<dbReference type="InterPro" id="IPR006311">
    <property type="entry name" value="TAT_signal"/>
</dbReference>